<name>A0A058Z618_FONAL</name>
<dbReference type="SMART" id="SM00397">
    <property type="entry name" value="t_SNARE"/>
    <property type="match status" value="1"/>
</dbReference>
<dbReference type="GO" id="GO:0000139">
    <property type="term" value="C:Golgi membrane"/>
    <property type="evidence" value="ECO:0007669"/>
    <property type="project" value="TreeGrafter"/>
</dbReference>
<evidence type="ECO:0000256" key="4">
    <source>
        <dbReference type="ARBA" id="ARBA00022692"/>
    </source>
</evidence>
<evidence type="ECO:0000256" key="6">
    <source>
        <dbReference type="ARBA" id="ARBA00023054"/>
    </source>
</evidence>
<evidence type="ECO:0000256" key="3">
    <source>
        <dbReference type="ARBA" id="ARBA00022448"/>
    </source>
</evidence>
<dbReference type="OrthoDB" id="421009at2759"/>
<dbReference type="GO" id="GO:0006888">
    <property type="term" value="P:endoplasmic reticulum to Golgi vesicle-mediated transport"/>
    <property type="evidence" value="ECO:0007669"/>
    <property type="project" value="TreeGrafter"/>
</dbReference>
<keyword evidence="12" id="KW-1185">Reference proteome</keyword>
<dbReference type="AlphaFoldDB" id="A0A058Z618"/>
<gene>
    <name evidence="11" type="ORF">H696_04143</name>
</gene>
<evidence type="ECO:0000256" key="1">
    <source>
        <dbReference type="ARBA" id="ARBA00004211"/>
    </source>
</evidence>
<dbReference type="GO" id="GO:0048278">
    <property type="term" value="P:vesicle docking"/>
    <property type="evidence" value="ECO:0007669"/>
    <property type="project" value="TreeGrafter"/>
</dbReference>
<accession>A0A058Z618</accession>
<feature type="compositionally biased region" description="Pro residues" evidence="8">
    <location>
        <begin position="191"/>
        <end position="203"/>
    </location>
</feature>
<protein>
    <recommendedName>
        <fullName evidence="10">t-SNARE coiled-coil homology domain-containing protein</fullName>
    </recommendedName>
</protein>
<dbReference type="GeneID" id="20528868"/>
<proteinExistence type="inferred from homology"/>
<evidence type="ECO:0000256" key="9">
    <source>
        <dbReference type="SAM" id="Phobius"/>
    </source>
</evidence>
<evidence type="ECO:0000256" key="7">
    <source>
        <dbReference type="ARBA" id="ARBA00023136"/>
    </source>
</evidence>
<dbReference type="GO" id="GO:0000149">
    <property type="term" value="F:SNARE binding"/>
    <property type="evidence" value="ECO:0007669"/>
    <property type="project" value="TreeGrafter"/>
</dbReference>
<comment type="subcellular location">
    <subcellularLocation>
        <location evidence="1">Membrane</location>
        <topology evidence="1">Single-pass type IV membrane protein</topology>
    </subcellularLocation>
</comment>
<dbReference type="GO" id="GO:0005484">
    <property type="term" value="F:SNAP receptor activity"/>
    <property type="evidence" value="ECO:0007669"/>
    <property type="project" value="TreeGrafter"/>
</dbReference>
<evidence type="ECO:0000313" key="11">
    <source>
        <dbReference type="EMBL" id="KCV69739.1"/>
    </source>
</evidence>
<feature type="region of interest" description="Disordered" evidence="8">
    <location>
        <begin position="173"/>
        <end position="226"/>
    </location>
</feature>
<dbReference type="Gene3D" id="1.20.58.70">
    <property type="match status" value="1"/>
</dbReference>
<reference evidence="11" key="1">
    <citation type="submission" date="2013-04" db="EMBL/GenBank/DDBJ databases">
        <title>The Genome Sequence of Fonticula alba ATCC 38817.</title>
        <authorList>
            <consortium name="The Broad Institute Genomics Platform"/>
            <person name="Russ C."/>
            <person name="Cuomo C."/>
            <person name="Burger G."/>
            <person name="Gray M.W."/>
            <person name="Holland P.W.H."/>
            <person name="King N."/>
            <person name="Lang F.B.F."/>
            <person name="Roger A.J."/>
            <person name="Ruiz-Trillo I."/>
            <person name="Brown M."/>
            <person name="Walker B."/>
            <person name="Young S."/>
            <person name="Zeng Q."/>
            <person name="Gargeya S."/>
            <person name="Fitzgerald M."/>
            <person name="Haas B."/>
            <person name="Abouelleil A."/>
            <person name="Allen A.W."/>
            <person name="Alvarado L."/>
            <person name="Arachchi H.M."/>
            <person name="Berlin A.M."/>
            <person name="Chapman S.B."/>
            <person name="Gainer-Dewar J."/>
            <person name="Goldberg J."/>
            <person name="Griggs A."/>
            <person name="Gujja S."/>
            <person name="Hansen M."/>
            <person name="Howarth C."/>
            <person name="Imamovic A."/>
            <person name="Ireland A."/>
            <person name="Larimer J."/>
            <person name="McCowan C."/>
            <person name="Murphy C."/>
            <person name="Pearson M."/>
            <person name="Poon T.W."/>
            <person name="Priest M."/>
            <person name="Roberts A."/>
            <person name="Saif S."/>
            <person name="Shea T."/>
            <person name="Sisk P."/>
            <person name="Sykes S."/>
            <person name="Wortman J."/>
            <person name="Nusbaum C."/>
            <person name="Birren B."/>
        </authorList>
    </citation>
    <scope>NUCLEOTIDE SEQUENCE [LARGE SCALE GENOMIC DNA]</scope>
    <source>
        <strain evidence="11">ATCC 38817</strain>
    </source>
</reference>
<dbReference type="InterPro" id="IPR010989">
    <property type="entry name" value="SNARE"/>
</dbReference>
<dbReference type="Pfam" id="PF05739">
    <property type="entry name" value="SNARE"/>
    <property type="match status" value="1"/>
</dbReference>
<dbReference type="OMA" id="EANHQTI"/>
<dbReference type="CDD" id="cd15844">
    <property type="entry name" value="SNARE_syntaxin5"/>
    <property type="match status" value="1"/>
</dbReference>
<keyword evidence="3" id="KW-0813">Transport</keyword>
<keyword evidence="4 9" id="KW-0812">Transmembrane</keyword>
<evidence type="ECO:0000256" key="5">
    <source>
        <dbReference type="ARBA" id="ARBA00022989"/>
    </source>
</evidence>
<feature type="domain" description="T-SNARE coiled-coil homology" evidence="10">
    <location>
        <begin position="275"/>
        <end position="337"/>
    </location>
</feature>
<organism evidence="11">
    <name type="scientific">Fonticula alba</name>
    <name type="common">Slime mold</name>
    <dbReference type="NCBI Taxonomy" id="691883"/>
    <lineage>
        <taxon>Eukaryota</taxon>
        <taxon>Rotosphaerida</taxon>
        <taxon>Fonticulaceae</taxon>
        <taxon>Fonticula</taxon>
    </lineage>
</organism>
<dbReference type="InterPro" id="IPR000727">
    <property type="entry name" value="T_SNARE_dom"/>
</dbReference>
<dbReference type="RefSeq" id="XP_009496304.1">
    <property type="nucleotide sequence ID" value="XM_009498029.1"/>
</dbReference>
<dbReference type="SUPFAM" id="SSF47661">
    <property type="entry name" value="t-snare proteins"/>
    <property type="match status" value="1"/>
</dbReference>
<dbReference type="Proteomes" id="UP000030693">
    <property type="component" value="Unassembled WGS sequence"/>
</dbReference>
<keyword evidence="6" id="KW-0175">Coiled coil</keyword>
<feature type="transmembrane region" description="Helical" evidence="9">
    <location>
        <begin position="347"/>
        <end position="366"/>
    </location>
</feature>
<feature type="region of interest" description="Disordered" evidence="8">
    <location>
        <begin position="1"/>
        <end position="22"/>
    </location>
</feature>
<dbReference type="GO" id="GO:0006906">
    <property type="term" value="P:vesicle fusion"/>
    <property type="evidence" value="ECO:0007669"/>
    <property type="project" value="TreeGrafter"/>
</dbReference>
<dbReference type="PROSITE" id="PS50192">
    <property type="entry name" value="T_SNARE"/>
    <property type="match status" value="1"/>
</dbReference>
<keyword evidence="7 9" id="KW-0472">Membrane</keyword>
<dbReference type="STRING" id="691883.A0A058Z618"/>
<dbReference type="GO" id="GO:0006886">
    <property type="term" value="P:intracellular protein transport"/>
    <property type="evidence" value="ECO:0007669"/>
    <property type="project" value="TreeGrafter"/>
</dbReference>
<dbReference type="InterPro" id="IPR045242">
    <property type="entry name" value="Syntaxin"/>
</dbReference>
<dbReference type="PANTHER" id="PTHR19957">
    <property type="entry name" value="SYNTAXIN"/>
    <property type="match status" value="1"/>
</dbReference>
<dbReference type="PANTHER" id="PTHR19957:SF3">
    <property type="entry name" value="SYNTAXIN-5"/>
    <property type="match status" value="1"/>
</dbReference>
<evidence type="ECO:0000313" key="12">
    <source>
        <dbReference type="Proteomes" id="UP000030693"/>
    </source>
</evidence>
<evidence type="ECO:0000259" key="10">
    <source>
        <dbReference type="PROSITE" id="PS50192"/>
    </source>
</evidence>
<dbReference type="GO" id="GO:0031201">
    <property type="term" value="C:SNARE complex"/>
    <property type="evidence" value="ECO:0007669"/>
    <property type="project" value="TreeGrafter"/>
</dbReference>
<keyword evidence="5 9" id="KW-1133">Transmembrane helix</keyword>
<sequence length="367" mass="40208">MSFAAILPSQAPGPGAGLGPRDRTAEFRFAVNSALQRDPVRQAAAARKAAAQPAPARSAFLQMASELSRDLARLSDRLKLLAQVSQKYSVFDDSTNEFQSLADAIRQEISRLNINIPYLQRALNNRDFGRSESAPAVSNLAHMREHANQVILFLQNQLASSSTDFKNILEQRTTNVRTQKTRRDEFAGTPPSMPFQPPAPRYAPPDAEASARFRGSPPMMSSNGGATAIQIRPTSQEDALYAGGNPAVQPLYAGDPGEGALLMQHHQNPMHDMSATYMNEQNSEIRAIEATLAQLGGVFEQLTRLISQQAEQVERIDTYVDEAEHNVSAGQRELVKYLKYLSSGQSLALKLIGLLTIVAVVFIFLFV</sequence>
<dbReference type="eggNOG" id="KOG0812">
    <property type="taxonomic scope" value="Eukaryota"/>
</dbReference>
<comment type="similarity">
    <text evidence="2">Belongs to the syntaxin family.</text>
</comment>
<dbReference type="EMBL" id="KB932206">
    <property type="protein sequence ID" value="KCV69739.1"/>
    <property type="molecule type" value="Genomic_DNA"/>
</dbReference>
<evidence type="ECO:0000256" key="2">
    <source>
        <dbReference type="ARBA" id="ARBA00009063"/>
    </source>
</evidence>
<evidence type="ECO:0000256" key="8">
    <source>
        <dbReference type="SAM" id="MobiDB-lite"/>
    </source>
</evidence>